<feature type="transmembrane region" description="Helical" evidence="1">
    <location>
        <begin position="12"/>
        <end position="34"/>
    </location>
</feature>
<dbReference type="eggNOG" id="ENOG5030P8Z">
    <property type="taxonomic scope" value="Bacteria"/>
</dbReference>
<keyword evidence="1" id="KW-0472">Membrane</keyword>
<organism evidence="2 3">
    <name type="scientific">Legionella lansingensis</name>
    <dbReference type="NCBI Taxonomy" id="45067"/>
    <lineage>
        <taxon>Bacteria</taxon>
        <taxon>Pseudomonadati</taxon>
        <taxon>Pseudomonadota</taxon>
        <taxon>Gammaproteobacteria</taxon>
        <taxon>Legionellales</taxon>
        <taxon>Legionellaceae</taxon>
        <taxon>Legionella</taxon>
    </lineage>
</organism>
<keyword evidence="3" id="KW-1185">Reference proteome</keyword>
<feature type="transmembrane region" description="Helical" evidence="1">
    <location>
        <begin position="101"/>
        <end position="119"/>
    </location>
</feature>
<protein>
    <recommendedName>
        <fullName evidence="4">Transmembrane protein</fullName>
    </recommendedName>
</protein>
<sequence>MQINYIEGFKKIIIIFWMLWWFIALWTDIVGAMAHAGLLTKSWAQDLNYPFLVQSLKIYPIPDWLPVLLFLGILLWSFVATIAFFWACMSLHKNSAIWMKRADIAFVISITYWLAFFLSDQIVMKFDLEENHMVQGGFQLLTYLTLYLLPSEKRTSVA</sequence>
<keyword evidence="1" id="KW-1133">Transmembrane helix</keyword>
<name>A0A0W0VUJ6_9GAMM</name>
<gene>
    <name evidence="2" type="ORF">Llan_0660</name>
</gene>
<feature type="transmembrane region" description="Helical" evidence="1">
    <location>
        <begin position="64"/>
        <end position="89"/>
    </location>
</feature>
<accession>A0A0W0VUJ6</accession>
<evidence type="ECO:0000313" key="2">
    <source>
        <dbReference type="EMBL" id="KTD23879.1"/>
    </source>
</evidence>
<dbReference type="OrthoDB" id="5638473at2"/>
<reference evidence="2 3" key="1">
    <citation type="submission" date="2015-11" db="EMBL/GenBank/DDBJ databases">
        <title>Genomic analysis of 38 Legionella species identifies large and diverse effector repertoires.</title>
        <authorList>
            <person name="Burstein D."/>
            <person name="Amaro F."/>
            <person name="Zusman T."/>
            <person name="Lifshitz Z."/>
            <person name="Cohen O."/>
            <person name="Gilbert J.A."/>
            <person name="Pupko T."/>
            <person name="Shuman H.A."/>
            <person name="Segal G."/>
        </authorList>
    </citation>
    <scope>NUCLEOTIDE SEQUENCE [LARGE SCALE GENOMIC DNA]</scope>
    <source>
        <strain evidence="2 3">ATCC 49751</strain>
    </source>
</reference>
<dbReference type="EMBL" id="LNYI01000011">
    <property type="protein sequence ID" value="KTD23879.1"/>
    <property type="molecule type" value="Genomic_DNA"/>
</dbReference>
<keyword evidence="1" id="KW-0812">Transmembrane</keyword>
<dbReference type="AlphaFoldDB" id="A0A0W0VUJ6"/>
<evidence type="ECO:0008006" key="4">
    <source>
        <dbReference type="Google" id="ProtNLM"/>
    </source>
</evidence>
<dbReference type="PATRIC" id="fig|45067.4.peg.687"/>
<evidence type="ECO:0000256" key="1">
    <source>
        <dbReference type="SAM" id="Phobius"/>
    </source>
</evidence>
<dbReference type="Proteomes" id="UP000054869">
    <property type="component" value="Unassembled WGS sequence"/>
</dbReference>
<dbReference type="RefSeq" id="WP_131796038.1">
    <property type="nucleotide sequence ID" value="NZ_CAAAJD010000001.1"/>
</dbReference>
<proteinExistence type="predicted"/>
<comment type="caution">
    <text evidence="2">The sequence shown here is derived from an EMBL/GenBank/DDBJ whole genome shotgun (WGS) entry which is preliminary data.</text>
</comment>
<evidence type="ECO:0000313" key="3">
    <source>
        <dbReference type="Proteomes" id="UP000054869"/>
    </source>
</evidence>